<evidence type="ECO:0000313" key="3">
    <source>
        <dbReference type="EMBL" id="EYC52825.1"/>
    </source>
</evidence>
<evidence type="ECO:0000259" key="2">
    <source>
        <dbReference type="Pfam" id="PF03872"/>
    </source>
</evidence>
<name>A0A016XLP1_9BURK</name>
<dbReference type="PANTHER" id="PTHR38104:SF1">
    <property type="entry name" value="ANTI-SIGMA-E FACTOR RSEA"/>
    <property type="match status" value="1"/>
</dbReference>
<comment type="caution">
    <text evidence="3">The sequence shown here is derived from an EMBL/GenBank/DDBJ whole genome shotgun (WGS) entry which is preliminary data.</text>
</comment>
<dbReference type="GO" id="GO:0016989">
    <property type="term" value="F:sigma factor antagonist activity"/>
    <property type="evidence" value="ECO:0007669"/>
    <property type="project" value="InterPro"/>
</dbReference>
<protein>
    <recommendedName>
        <fullName evidence="2">Anti sigma-E protein RseA N-terminal domain-containing protein</fullName>
    </recommendedName>
</protein>
<dbReference type="RefSeq" id="WP_035606196.1">
    <property type="nucleotide sequence ID" value="NZ_JEMG01000001.1"/>
</dbReference>
<dbReference type="OrthoDB" id="8561243at2"/>
<dbReference type="Proteomes" id="UP000023268">
    <property type="component" value="Unassembled WGS sequence"/>
</dbReference>
<feature type="region of interest" description="Disordered" evidence="1">
    <location>
        <begin position="1"/>
        <end position="24"/>
    </location>
</feature>
<dbReference type="eggNOG" id="COG3073">
    <property type="taxonomic scope" value="Bacteria"/>
</dbReference>
<accession>A0A016XLP1</accession>
<dbReference type="STRING" id="1458275.AZ34_06760"/>
<dbReference type="Gene3D" id="1.10.10.880">
    <property type="entry name" value="Anti sigma-E protein RseA, N-terminal domain"/>
    <property type="match status" value="1"/>
</dbReference>
<sequence length="285" mass="30456">MEHEKLASLNPDSPSGGLRDVGANDPASPSVLASALLDGELRGEEFARACSVLASDAQARQCWRDYHLVGQVLRKRMGELCAAVADKRTDDDLFLSRFHARLAQEAALAASPQERIEQLPSRQIPGRRAAARHGANDPYGAWRFTAGLCALLVVGLLGWQGVSGLQSASQARQLAQSRLDTRAQILADVVPQAMPQRVSQPLYASSMYTTPARTAQSLLSPQTPGLEGPLVMLRDPRLDHLMARQGSGAARSAAEGRFSSPRLGRAGVAAQGVLVNLDKSPALPR</sequence>
<evidence type="ECO:0000256" key="1">
    <source>
        <dbReference type="SAM" id="MobiDB-lite"/>
    </source>
</evidence>
<reference evidence="3 4" key="1">
    <citation type="submission" date="2014-02" db="EMBL/GenBank/DDBJ databases">
        <title>Draft Genome of Hylemonella gracilis isolated from the Niagara River.</title>
        <authorList>
            <person name="Pawlowski D.R."/>
            <person name="Koudelka G.B."/>
        </authorList>
    </citation>
    <scope>NUCLEOTIDE SEQUENCE [LARGE SCALE GENOMIC DNA]</scope>
    <source>
        <strain evidence="3 4">Niagara R</strain>
    </source>
</reference>
<dbReference type="AlphaFoldDB" id="A0A016XLP1"/>
<dbReference type="InterPro" id="IPR052383">
    <property type="entry name" value="Anti-sigma-E_RseA-like"/>
</dbReference>
<dbReference type="PANTHER" id="PTHR38104">
    <property type="match status" value="1"/>
</dbReference>
<feature type="domain" description="Anti sigma-E protein RseA N-terminal" evidence="2">
    <location>
        <begin position="34"/>
        <end position="80"/>
    </location>
</feature>
<dbReference type="InterPro" id="IPR005572">
    <property type="entry name" value="Anti-sigma_E_RseA_N"/>
</dbReference>
<gene>
    <name evidence="3" type="ORF">AZ34_06760</name>
</gene>
<dbReference type="CDD" id="cd16328">
    <property type="entry name" value="RseA_N"/>
    <property type="match status" value="1"/>
</dbReference>
<dbReference type="Pfam" id="PF03872">
    <property type="entry name" value="RseA_N"/>
    <property type="match status" value="1"/>
</dbReference>
<dbReference type="SUPFAM" id="SSF89069">
    <property type="entry name" value="N-terminal, cytoplasmic domain of anti-sigmaE factor RseA"/>
    <property type="match status" value="1"/>
</dbReference>
<proteinExistence type="predicted"/>
<evidence type="ECO:0000313" key="4">
    <source>
        <dbReference type="Proteomes" id="UP000023268"/>
    </source>
</evidence>
<dbReference type="InterPro" id="IPR036147">
    <property type="entry name" value="Anti-sigma_E_RseA_N_sf"/>
</dbReference>
<organism evidence="3 4">
    <name type="scientific">Hylemonella gracilis str. Niagara R</name>
    <dbReference type="NCBI Taxonomy" id="1458275"/>
    <lineage>
        <taxon>Bacteria</taxon>
        <taxon>Pseudomonadati</taxon>
        <taxon>Pseudomonadota</taxon>
        <taxon>Betaproteobacteria</taxon>
        <taxon>Burkholderiales</taxon>
        <taxon>Comamonadaceae</taxon>
        <taxon>Hylemonella</taxon>
    </lineage>
</organism>
<dbReference type="EMBL" id="JEMG01000001">
    <property type="protein sequence ID" value="EYC52825.1"/>
    <property type="molecule type" value="Genomic_DNA"/>
</dbReference>